<protein>
    <recommendedName>
        <fullName evidence="4">Zinc finger PMZ-type domain-containing protein</fullName>
    </recommendedName>
</protein>
<organism evidence="5">
    <name type="scientific">Fagus sylvatica</name>
    <name type="common">Beechnut</name>
    <dbReference type="NCBI Taxonomy" id="28930"/>
    <lineage>
        <taxon>Eukaryota</taxon>
        <taxon>Viridiplantae</taxon>
        <taxon>Streptophyta</taxon>
        <taxon>Embryophyta</taxon>
        <taxon>Tracheophyta</taxon>
        <taxon>Spermatophyta</taxon>
        <taxon>Magnoliopsida</taxon>
        <taxon>eudicotyledons</taxon>
        <taxon>Gunneridae</taxon>
        <taxon>Pentapetalae</taxon>
        <taxon>rosids</taxon>
        <taxon>fabids</taxon>
        <taxon>Fagales</taxon>
        <taxon>Fagaceae</taxon>
        <taxon>Fagus</taxon>
    </lineage>
</organism>
<reference evidence="5" key="1">
    <citation type="submission" date="2018-02" db="EMBL/GenBank/DDBJ databases">
        <authorList>
            <person name="Cohen D.B."/>
            <person name="Kent A.D."/>
        </authorList>
    </citation>
    <scope>NUCLEOTIDE SEQUENCE</scope>
</reference>
<evidence type="ECO:0000256" key="2">
    <source>
        <dbReference type="ARBA" id="ARBA00022771"/>
    </source>
</evidence>
<name>A0A2N9E234_FAGSY</name>
<evidence type="ECO:0000313" key="5">
    <source>
        <dbReference type="EMBL" id="SPC72956.1"/>
    </source>
</evidence>
<accession>A0A2N9E234</accession>
<dbReference type="InterPro" id="IPR007527">
    <property type="entry name" value="Znf_SWIM"/>
</dbReference>
<dbReference type="PANTHER" id="PTHR31973:SF187">
    <property type="entry name" value="MUTATOR TRANSPOSASE MUDRA PROTEIN"/>
    <property type="match status" value="1"/>
</dbReference>
<dbReference type="PANTHER" id="PTHR31973">
    <property type="entry name" value="POLYPROTEIN, PUTATIVE-RELATED"/>
    <property type="match status" value="1"/>
</dbReference>
<gene>
    <name evidence="5" type="ORF">FSB_LOCUS838</name>
</gene>
<evidence type="ECO:0000259" key="4">
    <source>
        <dbReference type="SMART" id="SM00575"/>
    </source>
</evidence>
<evidence type="ECO:0000256" key="1">
    <source>
        <dbReference type="ARBA" id="ARBA00022723"/>
    </source>
</evidence>
<dbReference type="GO" id="GO:0008270">
    <property type="term" value="F:zinc ion binding"/>
    <property type="evidence" value="ECO:0007669"/>
    <property type="project" value="UniProtKB-KW"/>
</dbReference>
<keyword evidence="2" id="KW-0863">Zinc-finger</keyword>
<feature type="domain" description="Zinc finger PMZ-type" evidence="4">
    <location>
        <begin position="265"/>
        <end position="292"/>
    </location>
</feature>
<dbReference type="InterPro" id="IPR006564">
    <property type="entry name" value="Znf_PMZ"/>
</dbReference>
<keyword evidence="3" id="KW-0862">Zinc</keyword>
<keyword evidence="1" id="KW-0479">Metal-binding</keyword>
<sequence length="322" mass="36285">MYAEQPEYTPLMVSEAVLLLTNDEVEDGDINVDNVAEGVGGEVEGKDINVDNVADVVGEGLGGDGFFDDDEYDQADGLASPINSEDGDDNPRFPEFRVEVDMSNPTFKIEMLFNDHLEFKEGNKRNIKSSGVILCFLVKNESGRGLVPALSGLVSKGNTRHAFSIVPKCDMLLNNLCEVFNSKLIMARDKSLLTMCEMIRRYLMTRIVKNREAMNKVSGPLCPRIQDKLNINKIESKDCKTWFAGGNKFEVTCKRKQYIVDIEAKKCACYKWDLTGIPCKNAISAIAHKKHILEDYVDDYFKVETYHRVYSHLIEPTNDEEL</sequence>
<dbReference type="EMBL" id="OIVN01000034">
    <property type="protein sequence ID" value="SPC72956.1"/>
    <property type="molecule type" value="Genomic_DNA"/>
</dbReference>
<proteinExistence type="predicted"/>
<dbReference type="SMART" id="SM00575">
    <property type="entry name" value="ZnF_PMZ"/>
    <property type="match status" value="1"/>
</dbReference>
<dbReference type="AlphaFoldDB" id="A0A2N9E234"/>
<dbReference type="Pfam" id="PF04434">
    <property type="entry name" value="SWIM"/>
    <property type="match status" value="1"/>
</dbReference>
<evidence type="ECO:0000256" key="3">
    <source>
        <dbReference type="ARBA" id="ARBA00022833"/>
    </source>
</evidence>